<dbReference type="Proteomes" id="UP001472677">
    <property type="component" value="Unassembled WGS sequence"/>
</dbReference>
<organism evidence="7 8">
    <name type="scientific">Hibiscus sabdariffa</name>
    <name type="common">roselle</name>
    <dbReference type="NCBI Taxonomy" id="183260"/>
    <lineage>
        <taxon>Eukaryota</taxon>
        <taxon>Viridiplantae</taxon>
        <taxon>Streptophyta</taxon>
        <taxon>Embryophyta</taxon>
        <taxon>Tracheophyta</taxon>
        <taxon>Spermatophyta</taxon>
        <taxon>Magnoliopsida</taxon>
        <taxon>eudicotyledons</taxon>
        <taxon>Gunneridae</taxon>
        <taxon>Pentapetalae</taxon>
        <taxon>rosids</taxon>
        <taxon>malvids</taxon>
        <taxon>Malvales</taxon>
        <taxon>Malvaceae</taxon>
        <taxon>Malvoideae</taxon>
        <taxon>Hibiscus</taxon>
    </lineage>
</organism>
<accession>A0ABR2DMJ0</accession>
<keyword evidence="2 5" id="KW-0217">Developmental protein</keyword>
<keyword evidence="8" id="KW-1185">Reference proteome</keyword>
<feature type="compositionally biased region" description="Polar residues" evidence="6">
    <location>
        <begin position="135"/>
        <end position="148"/>
    </location>
</feature>
<feature type="region of interest" description="Disordered" evidence="6">
    <location>
        <begin position="85"/>
        <end position="111"/>
    </location>
</feature>
<name>A0ABR2DMJ0_9ROSI</name>
<protein>
    <recommendedName>
        <fullName evidence="5">FRIGIDA-like protein</fullName>
    </recommendedName>
</protein>
<proteinExistence type="inferred from homology"/>
<dbReference type="InterPro" id="IPR012474">
    <property type="entry name" value="Frigida"/>
</dbReference>
<evidence type="ECO:0000313" key="8">
    <source>
        <dbReference type="Proteomes" id="UP001472677"/>
    </source>
</evidence>
<evidence type="ECO:0000256" key="6">
    <source>
        <dbReference type="SAM" id="MobiDB-lite"/>
    </source>
</evidence>
<dbReference type="EMBL" id="JBBPBM010000024">
    <property type="protein sequence ID" value="KAK8542639.1"/>
    <property type="molecule type" value="Genomic_DNA"/>
</dbReference>
<gene>
    <name evidence="7" type="ORF">V6N12_015227</name>
</gene>
<evidence type="ECO:0000313" key="7">
    <source>
        <dbReference type="EMBL" id="KAK8542639.1"/>
    </source>
</evidence>
<evidence type="ECO:0000256" key="3">
    <source>
        <dbReference type="ARBA" id="ARBA00022782"/>
    </source>
</evidence>
<reference evidence="7 8" key="1">
    <citation type="journal article" date="2024" name="G3 (Bethesda)">
        <title>Genome assembly of Hibiscus sabdariffa L. provides insights into metabolisms of medicinal natural products.</title>
        <authorList>
            <person name="Kim T."/>
        </authorList>
    </citation>
    <scope>NUCLEOTIDE SEQUENCE [LARGE SCALE GENOMIC DNA]</scope>
    <source>
        <strain evidence="7">TK-2024</strain>
        <tissue evidence="7">Old leaves</tissue>
    </source>
</reference>
<feature type="region of interest" description="Disordered" evidence="6">
    <location>
        <begin position="124"/>
        <end position="157"/>
    </location>
</feature>
<keyword evidence="4 5" id="KW-0287">Flowering</keyword>
<keyword evidence="3 5" id="KW-0221">Differentiation</keyword>
<feature type="region of interest" description="Disordered" evidence="6">
    <location>
        <begin position="464"/>
        <end position="490"/>
    </location>
</feature>
<comment type="similarity">
    <text evidence="1 5">Belongs to the Frigida family.</text>
</comment>
<dbReference type="PANTHER" id="PTHR31791">
    <property type="entry name" value="FRIGIDA-LIKE PROTEIN 3-RELATED"/>
    <property type="match status" value="1"/>
</dbReference>
<dbReference type="PANTHER" id="PTHR31791:SF47">
    <property type="entry name" value="INACTIVE FRIGIDA-LIKE PROTEIN 2"/>
    <property type="match status" value="1"/>
</dbReference>
<sequence>MSSENIPSLRTIESAIELIDVKKDQLKKAFEDLPATSLHLSSFSISWPDLDAHFTAVQNSVTQRFRILHSRESLRNPIDGVPVSKPALCSTQSPALKQGEPPAPNPLTEQDRFDSVTDSVVNEPLNQRVPLNVEKPSSSNSVGLQSDGSVPPSGHIDSVVTRPELKDFCERMDGKGLRKYIYDLVKERDAIRMELPCALKSAADPGAMVLDALEGFYTENSQSEDDTEPGLLELRRVCVVLLEQLIETGTSINEDVRERAKKLALEWKGKVRLLKDNSLETLAFLHLVATYSLGPLVDKEELVDHFFTIAQLRQATVLCRSIGIGDKIHDLIQKLLDDGKQLLAVKFIFEFGLAEKFPPGPLLEEYLEETKRHAMQVCEKGNNSLKSQNIATDSDREIGALKSVIKIIEEHNLETEYSLEPLQKCVEQFEKQQADRKAPATPAAFKLKQQQAIQKACELVAQQAKRKREKQVPGKQQQSGNKHPKTTASVVRAVPSSSAAGTTPVILPFQQVHLHPEGLWPDHSAAYLRSPAVPFGFPGSIPANPYAGPSAPMYGLAGAPMGFPLNPNLASRLYNYDRRPSYGTYSLPPQYRPSSHRQ</sequence>
<evidence type="ECO:0000256" key="5">
    <source>
        <dbReference type="RuleBase" id="RU364012"/>
    </source>
</evidence>
<evidence type="ECO:0000256" key="4">
    <source>
        <dbReference type="ARBA" id="ARBA00023089"/>
    </source>
</evidence>
<evidence type="ECO:0000256" key="1">
    <source>
        <dbReference type="ARBA" id="ARBA00008956"/>
    </source>
</evidence>
<dbReference type="Pfam" id="PF07899">
    <property type="entry name" value="Frigida"/>
    <property type="match status" value="1"/>
</dbReference>
<comment type="caution">
    <text evidence="7">The sequence shown here is derived from an EMBL/GenBank/DDBJ whole genome shotgun (WGS) entry which is preliminary data.</text>
</comment>
<evidence type="ECO:0000256" key="2">
    <source>
        <dbReference type="ARBA" id="ARBA00022473"/>
    </source>
</evidence>